<dbReference type="GO" id="GO:0006355">
    <property type="term" value="P:regulation of DNA-templated transcription"/>
    <property type="evidence" value="ECO:0007669"/>
    <property type="project" value="InterPro"/>
</dbReference>
<dbReference type="SUPFAM" id="SSF50151">
    <property type="entry name" value="SacY-like RNA-binding domain"/>
    <property type="match status" value="1"/>
</dbReference>
<feature type="domain" description="PRD" evidence="2">
    <location>
        <begin position="62"/>
        <end position="167"/>
    </location>
</feature>
<dbReference type="Pfam" id="PF03123">
    <property type="entry name" value="CAT_RBD"/>
    <property type="match status" value="1"/>
</dbReference>
<evidence type="ECO:0000256" key="1">
    <source>
        <dbReference type="ARBA" id="ARBA00022737"/>
    </source>
</evidence>
<protein>
    <submittedName>
        <fullName evidence="3">PRD domain-containing protein</fullName>
    </submittedName>
</protein>
<dbReference type="Gene3D" id="2.30.24.10">
    <property type="entry name" value="CAT RNA-binding domain"/>
    <property type="match status" value="1"/>
</dbReference>
<accession>A0A9D2U3V9</accession>
<comment type="caution">
    <text evidence="3">The sequence shown here is derived from an EMBL/GenBank/DDBJ whole genome shotgun (WGS) entry which is preliminary data.</text>
</comment>
<dbReference type="GO" id="GO:0003723">
    <property type="term" value="F:RNA binding"/>
    <property type="evidence" value="ECO:0007669"/>
    <property type="project" value="InterPro"/>
</dbReference>
<proteinExistence type="predicted"/>
<dbReference type="Gene3D" id="1.10.1790.10">
    <property type="entry name" value="PRD domain"/>
    <property type="match status" value="2"/>
</dbReference>
<sequence length="274" mass="32605">MRLKKRLNNNAVIASDDQDREYVIFGNGIAFDIKKEETIPKDRIERVFFQKEKTLLQQLIEEIPQKYFDLSCDIIDYIEGNLKSKLSNSIYITLMDHISFIKEKAEKGMMPRNTMRWEISRYYQNEYRLGKKVVEFLEDELEIKLNDDEAASIALHIVNAENDGDSIHESMEMIHLVDDILQIICYQTETEPDEENLNYQRLVTHVKFFVQRLYKKQQTNLKNPLYEMVIKEYPKAYEIAEKVKEFAEKKMSCRIDDEEITYLTVHIQIILKPE</sequence>
<name>A0A9D2U3V9_9FIRM</name>
<dbReference type="Proteomes" id="UP000823850">
    <property type="component" value="Unassembled WGS sequence"/>
</dbReference>
<dbReference type="PANTHER" id="PTHR30185">
    <property type="entry name" value="CRYPTIC BETA-GLUCOSIDE BGL OPERON ANTITERMINATOR"/>
    <property type="match status" value="1"/>
</dbReference>
<feature type="domain" description="PRD" evidence="2">
    <location>
        <begin position="168"/>
        <end position="274"/>
    </location>
</feature>
<keyword evidence="1" id="KW-0677">Repeat</keyword>
<dbReference type="PANTHER" id="PTHR30185:SF15">
    <property type="entry name" value="CRYPTIC BETA-GLUCOSIDE BGL OPERON ANTITERMINATOR"/>
    <property type="match status" value="1"/>
</dbReference>
<organism evidence="3 4">
    <name type="scientific">Candidatus Blautia stercoripullorum</name>
    <dbReference type="NCBI Taxonomy" id="2838502"/>
    <lineage>
        <taxon>Bacteria</taxon>
        <taxon>Bacillati</taxon>
        <taxon>Bacillota</taxon>
        <taxon>Clostridia</taxon>
        <taxon>Lachnospirales</taxon>
        <taxon>Lachnospiraceae</taxon>
        <taxon>Blautia</taxon>
    </lineage>
</organism>
<dbReference type="PROSITE" id="PS51372">
    <property type="entry name" value="PRD_2"/>
    <property type="match status" value="2"/>
</dbReference>
<dbReference type="InterPro" id="IPR004341">
    <property type="entry name" value="CAT_RNA-bd_dom"/>
</dbReference>
<gene>
    <name evidence="3" type="ORF">H9913_09015</name>
</gene>
<dbReference type="EMBL" id="DWUX01000163">
    <property type="protein sequence ID" value="HJD40156.1"/>
    <property type="molecule type" value="Genomic_DNA"/>
</dbReference>
<dbReference type="SUPFAM" id="SSF63520">
    <property type="entry name" value="PTS-regulatory domain, PRD"/>
    <property type="match status" value="2"/>
</dbReference>
<dbReference type="SMART" id="SM01061">
    <property type="entry name" value="CAT_RBD"/>
    <property type="match status" value="1"/>
</dbReference>
<reference evidence="3" key="2">
    <citation type="submission" date="2021-04" db="EMBL/GenBank/DDBJ databases">
        <authorList>
            <person name="Gilroy R."/>
        </authorList>
    </citation>
    <scope>NUCLEOTIDE SEQUENCE</scope>
    <source>
        <strain evidence="3">ChiW19-6364</strain>
    </source>
</reference>
<dbReference type="InterPro" id="IPR036650">
    <property type="entry name" value="CAT_RNA-bd_dom_sf"/>
</dbReference>
<reference evidence="3" key="1">
    <citation type="journal article" date="2021" name="PeerJ">
        <title>Extensive microbial diversity within the chicken gut microbiome revealed by metagenomics and culture.</title>
        <authorList>
            <person name="Gilroy R."/>
            <person name="Ravi A."/>
            <person name="Getino M."/>
            <person name="Pursley I."/>
            <person name="Horton D.L."/>
            <person name="Alikhan N.F."/>
            <person name="Baker D."/>
            <person name="Gharbi K."/>
            <person name="Hall N."/>
            <person name="Watson M."/>
            <person name="Adriaenssens E.M."/>
            <person name="Foster-Nyarko E."/>
            <person name="Jarju S."/>
            <person name="Secka A."/>
            <person name="Antonio M."/>
            <person name="Oren A."/>
            <person name="Chaudhuri R.R."/>
            <person name="La Ragione R."/>
            <person name="Hildebrand F."/>
            <person name="Pallen M.J."/>
        </authorList>
    </citation>
    <scope>NUCLEOTIDE SEQUENCE</scope>
    <source>
        <strain evidence="3">ChiW19-6364</strain>
    </source>
</reference>
<dbReference type="Pfam" id="PF00874">
    <property type="entry name" value="PRD"/>
    <property type="match status" value="2"/>
</dbReference>
<evidence type="ECO:0000259" key="2">
    <source>
        <dbReference type="PROSITE" id="PS51372"/>
    </source>
</evidence>
<dbReference type="InterPro" id="IPR036634">
    <property type="entry name" value="PRD_sf"/>
</dbReference>
<evidence type="ECO:0000313" key="3">
    <source>
        <dbReference type="EMBL" id="HJD40156.1"/>
    </source>
</evidence>
<dbReference type="AlphaFoldDB" id="A0A9D2U3V9"/>
<dbReference type="InterPro" id="IPR011608">
    <property type="entry name" value="PRD"/>
</dbReference>
<evidence type="ECO:0000313" key="4">
    <source>
        <dbReference type="Proteomes" id="UP000823850"/>
    </source>
</evidence>
<dbReference type="InterPro" id="IPR050661">
    <property type="entry name" value="BglG_antiterminators"/>
</dbReference>